<reference evidence="5" key="2">
    <citation type="submission" date="2025-09" db="UniProtKB">
        <authorList>
            <consortium name="Ensembl"/>
        </authorList>
    </citation>
    <scope>IDENTIFICATION</scope>
</reference>
<evidence type="ECO:0000256" key="3">
    <source>
        <dbReference type="ARBA" id="ARBA00023002"/>
    </source>
</evidence>
<accession>A0A3P9CTB4</accession>
<keyword evidence="2" id="KW-0223">Dioxygenase</keyword>
<dbReference type="PANTHER" id="PTHR11771">
    <property type="entry name" value="LIPOXYGENASE"/>
    <property type="match status" value="1"/>
</dbReference>
<dbReference type="Pfam" id="PF00305">
    <property type="entry name" value="Lipoxygenase"/>
    <property type="match status" value="1"/>
</dbReference>
<name>A0A3P9CTB4_9CICH</name>
<dbReference type="PROSITE" id="PS51393">
    <property type="entry name" value="LIPOXYGENASE_3"/>
    <property type="match status" value="1"/>
</dbReference>
<dbReference type="SUPFAM" id="SSF48484">
    <property type="entry name" value="Lipoxigenase"/>
    <property type="match status" value="1"/>
</dbReference>
<keyword evidence="3" id="KW-0560">Oxidoreductase</keyword>
<dbReference type="GeneTree" id="ENSGT00940000166257"/>
<dbReference type="AlphaFoldDB" id="A0A3P9CTB4"/>
<proteinExistence type="predicted"/>
<dbReference type="GO" id="GO:0046872">
    <property type="term" value="F:metal ion binding"/>
    <property type="evidence" value="ECO:0007669"/>
    <property type="project" value="UniProtKB-KW"/>
</dbReference>
<organism evidence="5 6">
    <name type="scientific">Maylandia zebra</name>
    <name type="common">zebra mbuna</name>
    <dbReference type="NCBI Taxonomy" id="106582"/>
    <lineage>
        <taxon>Eukaryota</taxon>
        <taxon>Metazoa</taxon>
        <taxon>Chordata</taxon>
        <taxon>Craniata</taxon>
        <taxon>Vertebrata</taxon>
        <taxon>Euteleostomi</taxon>
        <taxon>Actinopterygii</taxon>
        <taxon>Neopterygii</taxon>
        <taxon>Teleostei</taxon>
        <taxon>Neoteleostei</taxon>
        <taxon>Acanthomorphata</taxon>
        <taxon>Ovalentaria</taxon>
        <taxon>Cichlomorphae</taxon>
        <taxon>Cichliformes</taxon>
        <taxon>Cichlidae</taxon>
        <taxon>African cichlids</taxon>
        <taxon>Pseudocrenilabrinae</taxon>
        <taxon>Haplochromini</taxon>
        <taxon>Maylandia</taxon>
        <taxon>Maylandia zebra complex</taxon>
    </lineage>
</organism>
<evidence type="ECO:0000256" key="1">
    <source>
        <dbReference type="ARBA" id="ARBA00022723"/>
    </source>
</evidence>
<dbReference type="Gene3D" id="1.20.245.10">
    <property type="entry name" value="Lipoxygenase-1, Domain 5"/>
    <property type="match status" value="1"/>
</dbReference>
<reference evidence="5" key="1">
    <citation type="submission" date="2025-08" db="UniProtKB">
        <authorList>
            <consortium name="Ensembl"/>
        </authorList>
    </citation>
    <scope>IDENTIFICATION</scope>
</reference>
<protein>
    <recommendedName>
        <fullName evidence="4">Lipoxygenase domain-containing protein</fullName>
    </recommendedName>
</protein>
<evidence type="ECO:0000313" key="5">
    <source>
        <dbReference type="Ensembl" id="ENSMZEP00005025615.1"/>
    </source>
</evidence>
<dbReference type="GO" id="GO:0016702">
    <property type="term" value="F:oxidoreductase activity, acting on single donors with incorporation of molecular oxygen, incorporation of two atoms of oxygen"/>
    <property type="evidence" value="ECO:0007669"/>
    <property type="project" value="InterPro"/>
</dbReference>
<dbReference type="STRING" id="106582.ENSMZEP00005025615"/>
<sequence>MVIFTCSAQHSAVNSGQFDYGGFMPNSPTSLQLPPPTEKGAASEKIMMTTFPGINTVIHGMAVMWLLSKQYSDRIPIGHYPEKHFSEKVPLHLISDFQDKLKQLSTEIKQEEKNKNKNLYLPYRHLDPEVIENSISI</sequence>
<dbReference type="InterPro" id="IPR013819">
    <property type="entry name" value="LipOase_C"/>
</dbReference>
<dbReference type="Ensembl" id="ENSMZET00005026449.1">
    <property type="protein sequence ID" value="ENSMZEP00005025615.1"/>
    <property type="gene ID" value="ENSMZEG00005019126.1"/>
</dbReference>
<dbReference type="GO" id="GO:0034440">
    <property type="term" value="P:lipid oxidation"/>
    <property type="evidence" value="ECO:0007669"/>
    <property type="project" value="InterPro"/>
</dbReference>
<feature type="domain" description="Lipoxygenase" evidence="4">
    <location>
        <begin position="1"/>
        <end position="137"/>
    </location>
</feature>
<dbReference type="InterPro" id="IPR000907">
    <property type="entry name" value="LipOase"/>
</dbReference>
<keyword evidence="1" id="KW-0479">Metal-binding</keyword>
<evidence type="ECO:0000259" key="4">
    <source>
        <dbReference type="PROSITE" id="PS51393"/>
    </source>
</evidence>
<keyword evidence="6" id="KW-1185">Reference proteome</keyword>
<dbReference type="InterPro" id="IPR036226">
    <property type="entry name" value="LipOase_C_sf"/>
</dbReference>
<evidence type="ECO:0000256" key="2">
    <source>
        <dbReference type="ARBA" id="ARBA00022964"/>
    </source>
</evidence>
<dbReference type="Proteomes" id="UP000265160">
    <property type="component" value="Unplaced"/>
</dbReference>
<evidence type="ECO:0000313" key="6">
    <source>
        <dbReference type="Proteomes" id="UP000265160"/>
    </source>
</evidence>